<gene>
    <name evidence="7" type="ORF">RFI_10795</name>
</gene>
<evidence type="ECO:0000256" key="1">
    <source>
        <dbReference type="ARBA" id="ARBA00004370"/>
    </source>
</evidence>
<comment type="subcellular location">
    <subcellularLocation>
        <location evidence="1">Membrane</location>
    </subcellularLocation>
</comment>
<name>X6NKU1_RETFI</name>
<protein>
    <submittedName>
        <fullName evidence="7">Uncharacterized protein</fullName>
    </submittedName>
</protein>
<evidence type="ECO:0000313" key="8">
    <source>
        <dbReference type="Proteomes" id="UP000023152"/>
    </source>
</evidence>
<evidence type="ECO:0000256" key="2">
    <source>
        <dbReference type="ARBA" id="ARBA00022692"/>
    </source>
</evidence>
<accession>X6NKU1</accession>
<feature type="transmembrane region" description="Helical" evidence="6">
    <location>
        <begin position="1208"/>
        <end position="1234"/>
    </location>
</feature>
<proteinExistence type="predicted"/>
<evidence type="ECO:0000256" key="6">
    <source>
        <dbReference type="SAM" id="Phobius"/>
    </source>
</evidence>
<evidence type="ECO:0000256" key="4">
    <source>
        <dbReference type="ARBA" id="ARBA00023136"/>
    </source>
</evidence>
<organism evidence="7 8">
    <name type="scientific">Reticulomyxa filosa</name>
    <dbReference type="NCBI Taxonomy" id="46433"/>
    <lineage>
        <taxon>Eukaryota</taxon>
        <taxon>Sar</taxon>
        <taxon>Rhizaria</taxon>
        <taxon>Retaria</taxon>
        <taxon>Foraminifera</taxon>
        <taxon>Monothalamids</taxon>
        <taxon>Reticulomyxidae</taxon>
        <taxon>Reticulomyxa</taxon>
    </lineage>
</organism>
<evidence type="ECO:0000313" key="7">
    <source>
        <dbReference type="EMBL" id="ETO26344.1"/>
    </source>
</evidence>
<dbReference type="Gene3D" id="2.60.220.50">
    <property type="match status" value="1"/>
</dbReference>
<feature type="transmembrane region" description="Helical" evidence="6">
    <location>
        <begin position="1373"/>
        <end position="1396"/>
    </location>
</feature>
<comment type="caution">
    <text evidence="7">The sequence shown here is derived from an EMBL/GenBank/DDBJ whole genome shotgun (WGS) entry which is preliminary data.</text>
</comment>
<dbReference type="InterPro" id="IPR000203">
    <property type="entry name" value="GPS"/>
</dbReference>
<sequence length="1421" mass="158622">MSWTPLTDDNCSSIFEANTTELLGNKAICTWSTDESSNVNGTQTLLTVNLTSTSKVGIHSALYIRKDVLNYLSAMKPTNNEEITLVGLTWPLNPIYPAINLHIPSTIGICDNLVLDATKTLHLGGRQALFQWDVTTYYPSTKNQSTQVTGVIMILDKDDGSIYEITLNVTTWYEFSQVQQMVVKRLDSAVPFLTFYGHNYFTKDLWTNKNDKSALQFVPIVALPSLNLSCLNPSIEPSIYFSALQYVWNVTIQNTQEGDVESLDSWNTLLDYLEDRKNTTSLLLDVDDMLERGITYNFSLTVTCPANICGSQVRSTDYYTFTYEFSTIQCQIKGGDHMTVYGTVSALHAYRLTLDASTFSFNPDFIDTDSHLFTANWTCTQSTGPCNDLILSSNTNTSVNISLISGHHPGQSNYSYLFTLTVQNDEFQSCVDTIGIDVFVTDEDGNNNGNSNKSTTTKPTTATTTTTTTTTTATLTPTTTTTPTAIPTATPTIQKVGALNMIDNSDSDIVIVFVTSLHAHVNWDDKIRIVGQVLIYNKNVEYEYQWIEANNLLTSDNLQQCKQSVSNEQNVTVAGTAILNLVLYCPQHLVPGLVYRFELQVWERSSNTLRGNGYVDITINRSPRVIESSLQTYPSCVSGANQPIMLLSSLRDSWNATHAFSLQVFAEEDNANELIYVFQLIVNSYSYYLHVDPYSNVNNLLSGVLLPAITSPNIRVSLFDPISGSSSTHTLQCDTLFQLQDGYNLCSDDWTVVNRSIHYNYDRNALFQSLLNVLLYVDETFDDDTISQCGSNVLAFVIDSLYRYVSSRSISAYCSIALFQFEIPSIAQIFDLHNRLIVQWKDVLVPTTVVDMTQWQYLLTVIYDPCRFLPTITDVNHLWTNPSSIITQRTSVYYSSNEVSSSLSPLFRSLMFRDLLWQSIDSSLELLRSFPTRSDLWFLLVNTTYVGQVLDTSLFVPAEFNAYPELQNIAMYSFRVHDPNGESTASLQTASVYVPGTIVKSSSRKGGFASIDALMLEIPNVQDDSADSDKQLIASSVQVHLTPMNDSTRHKLPTNVEIAFSGVAKGKSGTIICVSTIDGVQSEWRSDGCETTVDADSGNVLCNCSHVTTFSVVKEVSSNSRASVIDEFSRANFQSIHVCFGVIFASVLAYTSWKLIPLIVGHVLQHQVMTAGLINTCLIPVYSCLQLLLCLILLVIPYSASNLSYDALAGLLVIVAMLCIFLSFVMLCGVLHSWVSISNPMGRSAVGIPIMLKKIFTAAAVFATVLVIAQIILYFLHVTFFYLFETIFTIAVFLASILFALFGFKMYRVVTQTIQHQANSRSAMRTGNSAPKSNKDEEDRKLVFRIRLLIVVVVFYSLVQMCLSIYSQTIHKFSFAVRFVDLLSNAVLLCAFVVAYRPQIQRMQLELHLADQRLFIFFQQQ</sequence>
<feature type="transmembrane region" description="Helical" evidence="6">
    <location>
        <begin position="1255"/>
        <end position="1276"/>
    </location>
</feature>
<dbReference type="InterPro" id="IPR046338">
    <property type="entry name" value="GAIN_dom_sf"/>
</dbReference>
<feature type="compositionally biased region" description="Low complexity" evidence="5">
    <location>
        <begin position="455"/>
        <end position="470"/>
    </location>
</feature>
<keyword evidence="3 6" id="KW-1133">Transmembrane helix</keyword>
<keyword evidence="8" id="KW-1185">Reference proteome</keyword>
<feature type="transmembrane region" description="Helical" evidence="6">
    <location>
        <begin position="1140"/>
        <end position="1160"/>
    </location>
</feature>
<evidence type="ECO:0000256" key="3">
    <source>
        <dbReference type="ARBA" id="ARBA00022989"/>
    </source>
</evidence>
<keyword evidence="4 6" id="KW-0472">Membrane</keyword>
<feature type="transmembrane region" description="Helical" evidence="6">
    <location>
        <begin position="1348"/>
        <end position="1367"/>
    </location>
</feature>
<evidence type="ECO:0000256" key="5">
    <source>
        <dbReference type="SAM" id="MobiDB-lite"/>
    </source>
</evidence>
<feature type="transmembrane region" description="Helical" evidence="6">
    <location>
        <begin position="1282"/>
        <end position="1304"/>
    </location>
</feature>
<dbReference type="GO" id="GO:0016020">
    <property type="term" value="C:membrane"/>
    <property type="evidence" value="ECO:0007669"/>
    <property type="project" value="UniProtKB-SubCell"/>
</dbReference>
<keyword evidence="2 6" id="KW-0812">Transmembrane</keyword>
<feature type="transmembrane region" description="Helical" evidence="6">
    <location>
        <begin position="1172"/>
        <end position="1196"/>
    </location>
</feature>
<dbReference type="Pfam" id="PF01825">
    <property type="entry name" value="GPS"/>
    <property type="match status" value="1"/>
</dbReference>
<dbReference type="EMBL" id="ASPP01007929">
    <property type="protein sequence ID" value="ETO26344.1"/>
    <property type="molecule type" value="Genomic_DNA"/>
</dbReference>
<dbReference type="Proteomes" id="UP000023152">
    <property type="component" value="Unassembled WGS sequence"/>
</dbReference>
<reference evidence="7 8" key="1">
    <citation type="journal article" date="2013" name="Curr. Biol.">
        <title>The Genome of the Foraminiferan Reticulomyxa filosa.</title>
        <authorList>
            <person name="Glockner G."/>
            <person name="Hulsmann N."/>
            <person name="Schleicher M."/>
            <person name="Noegel A.A."/>
            <person name="Eichinger L."/>
            <person name="Gallinger C."/>
            <person name="Pawlowski J."/>
            <person name="Sierra R."/>
            <person name="Euteneuer U."/>
            <person name="Pillet L."/>
            <person name="Moustafa A."/>
            <person name="Platzer M."/>
            <person name="Groth M."/>
            <person name="Szafranski K."/>
            <person name="Schliwa M."/>
        </authorList>
    </citation>
    <scope>NUCLEOTIDE SEQUENCE [LARGE SCALE GENOMIC DNA]</scope>
</reference>
<feature type="region of interest" description="Disordered" evidence="5">
    <location>
        <begin position="443"/>
        <end position="470"/>
    </location>
</feature>
<dbReference type="OrthoDB" id="6134459at2759"/>